<dbReference type="PANTHER" id="PTHR47396">
    <property type="entry name" value="TYPE I RESTRICTION ENZYME ECOKI R PROTEIN"/>
    <property type="match status" value="1"/>
</dbReference>
<dbReference type="SMART" id="SM00487">
    <property type="entry name" value="DEXDc"/>
    <property type="match status" value="1"/>
</dbReference>
<keyword evidence="2" id="KW-0547">Nucleotide-binding</keyword>
<evidence type="ECO:0000313" key="2">
    <source>
        <dbReference type="EMBL" id="ABZ06103.1"/>
    </source>
</evidence>
<dbReference type="SMART" id="SM00382">
    <property type="entry name" value="AAA"/>
    <property type="match status" value="1"/>
</dbReference>
<gene>
    <name evidence="2" type="ORF">ALOHA_HF4000005I08ctg1g30</name>
</gene>
<dbReference type="SUPFAM" id="SSF52540">
    <property type="entry name" value="P-loop containing nucleoside triphosphate hydrolases"/>
    <property type="match status" value="1"/>
</dbReference>
<dbReference type="GO" id="GO:0016787">
    <property type="term" value="F:hydrolase activity"/>
    <property type="evidence" value="ECO:0007669"/>
    <property type="project" value="InterPro"/>
</dbReference>
<dbReference type="Gene3D" id="3.40.50.300">
    <property type="entry name" value="P-loop containing nucleotide triphosphate hydrolases"/>
    <property type="match status" value="2"/>
</dbReference>
<dbReference type="EMBL" id="EU016566">
    <property type="protein sequence ID" value="ABZ06103.1"/>
    <property type="molecule type" value="Genomic_DNA"/>
</dbReference>
<keyword evidence="2" id="KW-0347">Helicase</keyword>
<dbReference type="PROSITE" id="PS51192">
    <property type="entry name" value="HELICASE_ATP_BIND_1"/>
    <property type="match status" value="1"/>
</dbReference>
<dbReference type="InterPro" id="IPR001650">
    <property type="entry name" value="Helicase_C-like"/>
</dbReference>
<dbReference type="Pfam" id="PF00271">
    <property type="entry name" value="Helicase_C"/>
    <property type="match status" value="1"/>
</dbReference>
<name>B3T0J4_9ZZZZ</name>
<feature type="domain" description="Helicase ATP-binding" evidence="1">
    <location>
        <begin position="15"/>
        <end position="170"/>
    </location>
</feature>
<reference evidence="2" key="1">
    <citation type="journal article" date="2008" name="ISME J.">
        <title>Genomic patterns of recombination, clonal divergence and environment in marine microbial populations.</title>
        <authorList>
            <person name="Konstantinidis K.T."/>
            <person name="Delong E.F."/>
        </authorList>
    </citation>
    <scope>NUCLEOTIDE SEQUENCE</scope>
</reference>
<dbReference type="Pfam" id="PF04851">
    <property type="entry name" value="ResIII"/>
    <property type="match status" value="1"/>
</dbReference>
<dbReference type="AlphaFoldDB" id="B3T0J4"/>
<dbReference type="InterPro" id="IPR014001">
    <property type="entry name" value="Helicase_ATP-bd"/>
</dbReference>
<dbReference type="InterPro" id="IPR006935">
    <property type="entry name" value="Helicase/UvrB_N"/>
</dbReference>
<dbReference type="GO" id="GO:0005524">
    <property type="term" value="F:ATP binding"/>
    <property type="evidence" value="ECO:0007669"/>
    <property type="project" value="InterPro"/>
</dbReference>
<evidence type="ECO:0000259" key="1">
    <source>
        <dbReference type="PROSITE" id="PS51192"/>
    </source>
</evidence>
<protein>
    <submittedName>
        <fullName evidence="2">Putative DEAD/DEAH box helicase</fullName>
    </submittedName>
</protein>
<dbReference type="InterPro" id="IPR050742">
    <property type="entry name" value="Helicase_Restrict-Modif_Enz"/>
</dbReference>
<dbReference type="PANTHER" id="PTHR47396:SF1">
    <property type="entry name" value="ATP-DEPENDENT HELICASE IRC3-RELATED"/>
    <property type="match status" value="1"/>
</dbReference>
<keyword evidence="2" id="KW-0378">Hydrolase</keyword>
<dbReference type="GO" id="GO:0003677">
    <property type="term" value="F:DNA binding"/>
    <property type="evidence" value="ECO:0007669"/>
    <property type="project" value="InterPro"/>
</dbReference>
<keyword evidence="2" id="KW-0067">ATP-binding</keyword>
<dbReference type="GO" id="GO:0004386">
    <property type="term" value="F:helicase activity"/>
    <property type="evidence" value="ECO:0007669"/>
    <property type="project" value="UniProtKB-KW"/>
</dbReference>
<dbReference type="InterPro" id="IPR027417">
    <property type="entry name" value="P-loop_NTPase"/>
</dbReference>
<dbReference type="InterPro" id="IPR003593">
    <property type="entry name" value="AAA+_ATPase"/>
</dbReference>
<organism evidence="2">
    <name type="scientific">uncultured marine microorganism HF4000_005I08</name>
    <dbReference type="NCBI Taxonomy" id="455507"/>
    <lineage>
        <taxon>unclassified sequences</taxon>
        <taxon>environmental samples</taxon>
    </lineage>
</organism>
<accession>B3T0J4</accession>
<proteinExistence type="predicted"/>
<sequence length="607" mass="68783">MKLRNWQQKIIDDFPSITASYKRFILKAPTGAGKTVLARQIIDQFYAGKKVIVLCHRLVLLDQLQSVLSENRRVRTLAVSDKGTAFDNYDILLSTSMRAREVLDDAIPKADLIIVDEAHRVSPNGRGYRRIIEKFRKEGKPSAHFMGLTASPERRTGDQRDQLNLAFDAIIDCANIQELISEGILVQPKYRPYFVHDLDLDSINVSSGEYPVSRLTDEIIKSSMLDYATHAYMEERSTISSRPTSAWFCPDVRVAGITRDRLESIGINAEIITAGTSIKERRRILSGHHTGDIEALVSVGVLTEGWDNPACNIIVHMRPTLSKVLWGQSVGRGLRSAPGKEECIVIDVSSNWTTFGPAEKLKWTLWSPPRSFLRFQNRFNWIGQQQDDEEHPETYLLCKNDIIGGRPCSYIYRKNQTDGDACPVCGTYAAVDIYKERRLDLTISDNKLHRIFFSRTAEIYKSLNVSVWDSLGEYAWRTATEKEMAYLLFCEAFVRAGTDKVDTEVEYWETTLKTEAEMRADLINRGQSVKKQMEFDLGWIADGLEGRREVRTLQANYGVAIVGPFLNSMSQSECETKYQRAIKITERLVALGCSGEDDFPYFSAAST</sequence>